<name>A0ABS4E7J5_9FIRM</name>
<protein>
    <recommendedName>
        <fullName evidence="1">YopA central domain-containing protein</fullName>
    </recommendedName>
</protein>
<sequence length="437" mass="50788">MKLYENFISSELFKYDVSEDIVIYKGRFCVYLDKKYKCSGKVYLKTIPPVSVNFHADILFVENIDDVDIGNMELNYDNAVLEVHGYKITSVSINSLSKASIDGYLNGSYMRSKNSFVDYVDFGILNSNKYSGKLIKNGEILYAGRMEFEFNDFVVVLDKREDYRKELYEELKSKSGAIITHVGRIYRKDNKSFKTSNIIDILDDISIALSFACGRYVGFCTALGYKDDSVVYKLWGESRVSPFKFVPNWTDTISNHHNIEKYLGLICKKLDDFYFGKAIRNVVNWYIESLSSITLENNIISVQVALETLSYIVLVEQEKIITDEEFDKNVTSKNLRLLLESCKIPYGKEELVFFDDWINEKFDDGVDLLIYYRNTIVHPSRKTKRARLELEDMWNIITIGTRYIELVLLYIIGYKGEYSNRLKDRSYGEVEVVPWSQ</sequence>
<proteinExistence type="predicted"/>
<organism evidence="2 3">
    <name type="scientific">Metaclostridioides mangenotii</name>
    <dbReference type="NCBI Taxonomy" id="1540"/>
    <lineage>
        <taxon>Bacteria</taxon>
        <taxon>Bacillati</taxon>
        <taxon>Bacillota</taxon>
        <taxon>Clostridia</taxon>
        <taxon>Peptostreptococcales</taxon>
        <taxon>Peptostreptococcaceae</taxon>
        <taxon>Metaclostridioides</taxon>
    </lineage>
</organism>
<dbReference type="Pfam" id="PF26308">
    <property type="entry name" value="YopA_M"/>
    <property type="match status" value="1"/>
</dbReference>
<evidence type="ECO:0000313" key="2">
    <source>
        <dbReference type="EMBL" id="MBP1853919.1"/>
    </source>
</evidence>
<keyword evidence="3" id="KW-1185">Reference proteome</keyword>
<dbReference type="Proteomes" id="UP000767291">
    <property type="component" value="Unassembled WGS sequence"/>
</dbReference>
<evidence type="ECO:0000259" key="1">
    <source>
        <dbReference type="Pfam" id="PF26308"/>
    </source>
</evidence>
<evidence type="ECO:0000313" key="3">
    <source>
        <dbReference type="Proteomes" id="UP000767291"/>
    </source>
</evidence>
<comment type="caution">
    <text evidence="2">The sequence shown here is derived from an EMBL/GenBank/DDBJ whole genome shotgun (WGS) entry which is preliminary data.</text>
</comment>
<dbReference type="RefSeq" id="WP_209455531.1">
    <property type="nucleotide sequence ID" value="NZ_BAAACS010000017.1"/>
</dbReference>
<dbReference type="InterPro" id="IPR058684">
    <property type="entry name" value="YopA_M"/>
</dbReference>
<dbReference type="EMBL" id="JAGGJX010000001">
    <property type="protein sequence ID" value="MBP1853919.1"/>
    <property type="molecule type" value="Genomic_DNA"/>
</dbReference>
<feature type="domain" description="YopA central" evidence="1">
    <location>
        <begin position="113"/>
        <end position="246"/>
    </location>
</feature>
<accession>A0ABS4E7J5</accession>
<reference evidence="2 3" key="1">
    <citation type="submission" date="2021-03" db="EMBL/GenBank/DDBJ databases">
        <title>Genomic Encyclopedia of Type Strains, Phase IV (KMG-IV): sequencing the most valuable type-strain genomes for metagenomic binning, comparative biology and taxonomic classification.</title>
        <authorList>
            <person name="Goeker M."/>
        </authorList>
    </citation>
    <scope>NUCLEOTIDE SEQUENCE [LARGE SCALE GENOMIC DNA]</scope>
    <source>
        <strain evidence="2 3">DSM 1289</strain>
    </source>
</reference>
<gene>
    <name evidence="2" type="ORF">J2Z43_000309</name>
</gene>